<dbReference type="AlphaFoldDB" id="A0A2G5UQ03"/>
<keyword evidence="1" id="KW-0812">Transmembrane</keyword>
<feature type="transmembrane region" description="Helical" evidence="1">
    <location>
        <begin position="171"/>
        <end position="195"/>
    </location>
</feature>
<keyword evidence="1" id="KW-0472">Membrane</keyword>
<keyword evidence="3" id="KW-1185">Reference proteome</keyword>
<proteinExistence type="predicted"/>
<gene>
    <name evidence="2" type="primary">Cnig_chr_III.g8986</name>
    <name evidence="2" type="ORF">B9Z55_008986</name>
</gene>
<dbReference type="Proteomes" id="UP000230233">
    <property type="component" value="Chromosome III"/>
</dbReference>
<evidence type="ECO:0000313" key="3">
    <source>
        <dbReference type="Proteomes" id="UP000230233"/>
    </source>
</evidence>
<accession>A0A2G5UQ03</accession>
<comment type="caution">
    <text evidence="2">The sequence shown here is derived from an EMBL/GenBank/DDBJ whole genome shotgun (WGS) entry which is preliminary data.</text>
</comment>
<organism evidence="2 3">
    <name type="scientific">Caenorhabditis nigoni</name>
    <dbReference type="NCBI Taxonomy" id="1611254"/>
    <lineage>
        <taxon>Eukaryota</taxon>
        <taxon>Metazoa</taxon>
        <taxon>Ecdysozoa</taxon>
        <taxon>Nematoda</taxon>
        <taxon>Chromadorea</taxon>
        <taxon>Rhabditida</taxon>
        <taxon>Rhabditina</taxon>
        <taxon>Rhabditomorpha</taxon>
        <taxon>Rhabditoidea</taxon>
        <taxon>Rhabditidae</taxon>
        <taxon>Peloderinae</taxon>
        <taxon>Caenorhabditis</taxon>
    </lineage>
</organism>
<protein>
    <submittedName>
        <fullName evidence="2">Uncharacterized protein</fullName>
    </submittedName>
</protein>
<dbReference type="EMBL" id="PDUG01000003">
    <property type="protein sequence ID" value="PIC41634.1"/>
    <property type="molecule type" value="Genomic_DNA"/>
</dbReference>
<keyword evidence="1" id="KW-1133">Transmembrane helix</keyword>
<evidence type="ECO:0000256" key="1">
    <source>
        <dbReference type="SAM" id="Phobius"/>
    </source>
</evidence>
<evidence type="ECO:0000313" key="2">
    <source>
        <dbReference type="EMBL" id="PIC41634.1"/>
    </source>
</evidence>
<sequence length="222" mass="24896">MVLTEDPLSAAFETVPQRNLSILHNDSGFYTRVSKKRSEANFESKRISNHLDEPVLYGLLRFESNFRGFLAEGRNCEIYCESVKSSIGRAHFSKHSPVKSDQSGAGDFLISIGVFCKIYVIPYVLYNFFSGGQSPAHNINYLLHHEICGTLGNCLNGNLARILFSCISVNLIMILAFPALVASWGVMYIIFVSYFDQPLPMVTEYVDDPTKSIDVYSVKVIK</sequence>
<reference evidence="3" key="1">
    <citation type="submission" date="2017-10" db="EMBL/GenBank/DDBJ databases">
        <title>Rapid genome shrinkage in a self-fertile nematode reveals novel sperm competition proteins.</title>
        <authorList>
            <person name="Yin D."/>
            <person name="Schwarz E.M."/>
            <person name="Thomas C.G."/>
            <person name="Felde R.L."/>
            <person name="Korf I.F."/>
            <person name="Cutter A.D."/>
            <person name="Schartner C.M."/>
            <person name="Ralston E.J."/>
            <person name="Meyer B.J."/>
            <person name="Haag E.S."/>
        </authorList>
    </citation>
    <scope>NUCLEOTIDE SEQUENCE [LARGE SCALE GENOMIC DNA]</scope>
    <source>
        <strain evidence="3">JU1422</strain>
    </source>
</reference>
<name>A0A2G5UQ03_9PELO</name>